<dbReference type="InterPro" id="IPR005821">
    <property type="entry name" value="Ion_trans_dom"/>
</dbReference>
<dbReference type="Pfam" id="PF00520">
    <property type="entry name" value="Ion_trans"/>
    <property type="match status" value="2"/>
</dbReference>
<dbReference type="GO" id="GO:0005216">
    <property type="term" value="F:monoatomic ion channel activity"/>
    <property type="evidence" value="ECO:0007669"/>
    <property type="project" value="InterPro"/>
</dbReference>
<dbReference type="AlphaFoldDB" id="A0A671VLN1"/>
<dbReference type="PANTHER" id="PTHR46726">
    <property type="entry name" value="TWO PORE CHANNEL 3"/>
    <property type="match status" value="1"/>
</dbReference>
<evidence type="ECO:0000256" key="6">
    <source>
        <dbReference type="SAM" id="Phobius"/>
    </source>
</evidence>
<feature type="transmembrane region" description="Helical" evidence="6">
    <location>
        <begin position="498"/>
        <end position="514"/>
    </location>
</feature>
<feature type="domain" description="Ion transport" evidence="7">
    <location>
        <begin position="408"/>
        <end position="654"/>
    </location>
</feature>
<feature type="transmembrane region" description="Helical" evidence="6">
    <location>
        <begin position="437"/>
        <end position="453"/>
    </location>
</feature>
<feature type="transmembrane region" description="Helical" evidence="6">
    <location>
        <begin position="129"/>
        <end position="148"/>
    </location>
</feature>
<dbReference type="GO" id="GO:0016020">
    <property type="term" value="C:membrane"/>
    <property type="evidence" value="ECO:0007669"/>
    <property type="project" value="UniProtKB-SubCell"/>
</dbReference>
<feature type="transmembrane region" description="Helical" evidence="6">
    <location>
        <begin position="260"/>
        <end position="283"/>
    </location>
</feature>
<keyword evidence="2 6" id="KW-0812">Transmembrane</keyword>
<gene>
    <name evidence="8" type="primary">tpcn3</name>
</gene>
<keyword evidence="4 6" id="KW-0472">Membrane</keyword>
<feature type="transmembrane region" description="Helical" evidence="6">
    <location>
        <begin position="63"/>
        <end position="82"/>
    </location>
</feature>
<accession>A0A671VLN1</accession>
<evidence type="ECO:0000313" key="8">
    <source>
        <dbReference type="Ensembl" id="ENSSAUP00010027853.1"/>
    </source>
</evidence>
<dbReference type="Ensembl" id="ENSSAUT00010029367.1">
    <property type="protein sequence ID" value="ENSSAUP00010027853.1"/>
    <property type="gene ID" value="ENSSAUG00010011988.1"/>
</dbReference>
<feature type="transmembrane region" description="Helical" evidence="6">
    <location>
        <begin position="407"/>
        <end position="425"/>
    </location>
</feature>
<reference evidence="8" key="3">
    <citation type="submission" date="2025-09" db="UniProtKB">
        <authorList>
            <consortium name="Ensembl"/>
        </authorList>
    </citation>
    <scope>IDENTIFICATION</scope>
</reference>
<feature type="domain" description="Ion transport" evidence="7">
    <location>
        <begin position="67"/>
        <end position="289"/>
    </location>
</feature>
<protein>
    <submittedName>
        <fullName evidence="8">Two pore segment channel 3</fullName>
    </submittedName>
</protein>
<proteinExistence type="predicted"/>
<evidence type="ECO:0000256" key="3">
    <source>
        <dbReference type="ARBA" id="ARBA00022989"/>
    </source>
</evidence>
<dbReference type="SUPFAM" id="SSF81324">
    <property type="entry name" value="Voltage-gated potassium channels"/>
    <property type="match status" value="2"/>
</dbReference>
<reference evidence="8" key="2">
    <citation type="submission" date="2025-08" db="UniProtKB">
        <authorList>
            <consortium name="Ensembl"/>
        </authorList>
    </citation>
    <scope>IDENTIFICATION</scope>
</reference>
<organism evidence="8 9">
    <name type="scientific">Sparus aurata</name>
    <name type="common">Gilthead sea bream</name>
    <dbReference type="NCBI Taxonomy" id="8175"/>
    <lineage>
        <taxon>Eukaryota</taxon>
        <taxon>Metazoa</taxon>
        <taxon>Chordata</taxon>
        <taxon>Craniata</taxon>
        <taxon>Vertebrata</taxon>
        <taxon>Euteleostomi</taxon>
        <taxon>Actinopterygii</taxon>
        <taxon>Neopterygii</taxon>
        <taxon>Teleostei</taxon>
        <taxon>Neoteleostei</taxon>
        <taxon>Acanthomorphata</taxon>
        <taxon>Eupercaria</taxon>
        <taxon>Spariformes</taxon>
        <taxon>Sparidae</taxon>
        <taxon>Sparus</taxon>
    </lineage>
</organism>
<feature type="transmembrane region" description="Helical" evidence="6">
    <location>
        <begin position="190"/>
        <end position="211"/>
    </location>
</feature>
<evidence type="ECO:0000259" key="7">
    <source>
        <dbReference type="Pfam" id="PF00520"/>
    </source>
</evidence>
<dbReference type="GeneTree" id="ENSGT00940000162755"/>
<feature type="transmembrane region" description="Helical" evidence="6">
    <location>
        <begin position="526"/>
        <end position="548"/>
    </location>
</feature>
<evidence type="ECO:0000256" key="2">
    <source>
        <dbReference type="ARBA" id="ARBA00022692"/>
    </source>
</evidence>
<dbReference type="Gene3D" id="1.10.287.70">
    <property type="match status" value="2"/>
</dbReference>
<evidence type="ECO:0000313" key="9">
    <source>
        <dbReference type="Proteomes" id="UP000472265"/>
    </source>
</evidence>
<feature type="region of interest" description="Disordered" evidence="5">
    <location>
        <begin position="738"/>
        <end position="762"/>
    </location>
</feature>
<feature type="transmembrane region" description="Helical" evidence="6">
    <location>
        <begin position="223"/>
        <end position="240"/>
    </location>
</feature>
<reference evidence="8" key="1">
    <citation type="submission" date="2021-04" db="EMBL/GenBank/DDBJ databases">
        <authorList>
            <consortium name="Wellcome Sanger Institute Data Sharing"/>
        </authorList>
    </citation>
    <scope>NUCLEOTIDE SEQUENCE [LARGE SCALE GENOMIC DNA]</scope>
</reference>
<evidence type="ECO:0000256" key="1">
    <source>
        <dbReference type="ARBA" id="ARBA00004141"/>
    </source>
</evidence>
<dbReference type="PANTHER" id="PTHR46726:SF1">
    <property type="entry name" value="TWO-PORE CALCIUM CHANNEL 3"/>
    <property type="match status" value="1"/>
</dbReference>
<name>A0A671VLN1_SPAAU</name>
<sequence>TSHAGRCTGHQVCLLSVLHMFVQEGERDFDLASIYVSDAQYNRNIYFDTSPQAVRLYLRYNHWLPQVLLYVFILVDLSLALFEEPAVFALPTWATMLVELLCLIVFTIRLIHYAKVIPRDKFWKDPKNICIIVILGLTMVDMIIYGALKASNCRAVRWSRVLRPLLLVNVTEGRQLRRAFRSIRNALPQIFYVFLLFMFSLLIFSLMALKLLGKRGLKTIDGAPYFTNYLEIVFDLYVLVTTANSPDVMMPAYNASTGFAIFFILYILINTYIFMSVFLAVVYNNYKKYLKEEVRQLVRAKRHKMVRAFAVLQEQREEGGEPVVSQANWNQLVRLVQPDLSNAHRELLWSVSDDTNQGKVAFVQLADLLNIEVITLKSRPHPLQGVCPAFYLSAPSRLLCQLVQHRAFVIVYDLIILVNAVFIGLDEENPLISNSEWVFLALYLLEILLKLYVFEPRAFFSRHSFWNWFDTIIVVAALIATIINSAMKSSGDYTSRQILDIVFILRVLRLIRVVDSIKRFRTIINTLIRIGPAILTFGQLIIVVYYIFAMVGMEIFKGKVKFYEADSSDPAKAYCGNPSLKGTPFAQLNYCKNNFNDVVSSFVLLVELTVVNQCSGFTLVTHVSARIYFPPFITIIVTIRPQLHIFVAFVLEAFFVEYSVEKSDLQTSLEKKIEELELAVAQYLEDNLVNAMETIDSDQGTGQSANSKPGLMFKIASKRYRTVDALLQRMFEADLDPEDFAETDDPAAPTSGNFSNPAFSSA</sequence>
<feature type="compositionally biased region" description="Polar residues" evidence="5">
    <location>
        <begin position="750"/>
        <end position="762"/>
    </location>
</feature>
<feature type="transmembrane region" description="Helical" evidence="6">
    <location>
        <begin position="88"/>
        <end position="108"/>
    </location>
</feature>
<dbReference type="Gene3D" id="1.20.120.350">
    <property type="entry name" value="Voltage-gated potassium channels. Chain C"/>
    <property type="match status" value="1"/>
</dbReference>
<comment type="subcellular location">
    <subcellularLocation>
        <location evidence="1">Membrane</location>
        <topology evidence="1">Multi-pass membrane protein</topology>
    </subcellularLocation>
</comment>
<evidence type="ECO:0000256" key="4">
    <source>
        <dbReference type="ARBA" id="ARBA00023136"/>
    </source>
</evidence>
<keyword evidence="3 6" id="KW-1133">Transmembrane helix</keyword>
<feature type="transmembrane region" description="Helical" evidence="6">
    <location>
        <begin position="465"/>
        <end position="486"/>
    </location>
</feature>
<dbReference type="Proteomes" id="UP000472265">
    <property type="component" value="Chromosome 1"/>
</dbReference>
<evidence type="ECO:0000256" key="5">
    <source>
        <dbReference type="SAM" id="MobiDB-lite"/>
    </source>
</evidence>
<keyword evidence="9" id="KW-1185">Reference proteome</keyword>
<dbReference type="InterPro" id="IPR027359">
    <property type="entry name" value="Volt_channel_dom_sf"/>
</dbReference>